<protein>
    <submittedName>
        <fullName evidence="1">Uncharacterized protein</fullName>
    </submittedName>
</protein>
<feature type="non-terminal residue" evidence="1">
    <location>
        <position position="54"/>
    </location>
</feature>
<accession>A0A0F8VTH8</accession>
<dbReference type="AlphaFoldDB" id="A0A0F8VTH8"/>
<gene>
    <name evidence="1" type="ORF">LCGC14_3153010</name>
</gene>
<proteinExistence type="predicted"/>
<reference evidence="1" key="1">
    <citation type="journal article" date="2015" name="Nature">
        <title>Complex archaea that bridge the gap between prokaryotes and eukaryotes.</title>
        <authorList>
            <person name="Spang A."/>
            <person name="Saw J.H."/>
            <person name="Jorgensen S.L."/>
            <person name="Zaremba-Niedzwiedzka K."/>
            <person name="Martijn J."/>
            <person name="Lind A.E."/>
            <person name="van Eijk R."/>
            <person name="Schleper C."/>
            <person name="Guy L."/>
            <person name="Ettema T.J."/>
        </authorList>
    </citation>
    <scope>NUCLEOTIDE SEQUENCE</scope>
</reference>
<comment type="caution">
    <text evidence="1">The sequence shown here is derived from an EMBL/GenBank/DDBJ whole genome shotgun (WGS) entry which is preliminary data.</text>
</comment>
<dbReference type="EMBL" id="LAZR01069467">
    <property type="protein sequence ID" value="KKK47653.1"/>
    <property type="molecule type" value="Genomic_DNA"/>
</dbReference>
<evidence type="ECO:0000313" key="1">
    <source>
        <dbReference type="EMBL" id="KKK47653.1"/>
    </source>
</evidence>
<sequence>MCLATITKTGLNQSGYGWKRFGIKKTGLHSVYQDDILPKTKINKWLQAVKIQCN</sequence>
<name>A0A0F8VTH8_9ZZZZ</name>
<organism evidence="1">
    <name type="scientific">marine sediment metagenome</name>
    <dbReference type="NCBI Taxonomy" id="412755"/>
    <lineage>
        <taxon>unclassified sequences</taxon>
        <taxon>metagenomes</taxon>
        <taxon>ecological metagenomes</taxon>
    </lineage>
</organism>